<dbReference type="RefSeq" id="WP_210869317.1">
    <property type="nucleotide sequence ID" value="NZ_JAGPNL010000001.1"/>
</dbReference>
<evidence type="ECO:0000256" key="1">
    <source>
        <dbReference type="SAM" id="MobiDB-lite"/>
    </source>
</evidence>
<evidence type="ECO:0000313" key="2">
    <source>
        <dbReference type="EMBL" id="MBQ0826362.1"/>
    </source>
</evidence>
<organism evidence="2 3">
    <name type="scientific">Streptomyces tagetis</name>
    <dbReference type="NCBI Taxonomy" id="2820809"/>
    <lineage>
        <taxon>Bacteria</taxon>
        <taxon>Bacillati</taxon>
        <taxon>Actinomycetota</taxon>
        <taxon>Actinomycetes</taxon>
        <taxon>Kitasatosporales</taxon>
        <taxon>Streptomycetaceae</taxon>
        <taxon>Streptomyces</taxon>
    </lineage>
</organism>
<accession>A0A941B1P7</accession>
<gene>
    <name evidence="2" type="ORF">J5Y05_07570</name>
</gene>
<comment type="caution">
    <text evidence="2">The sequence shown here is derived from an EMBL/GenBank/DDBJ whole genome shotgun (WGS) entry which is preliminary data.</text>
</comment>
<evidence type="ECO:0000313" key="3">
    <source>
        <dbReference type="Proteomes" id="UP000677875"/>
    </source>
</evidence>
<proteinExistence type="predicted"/>
<reference evidence="2" key="1">
    <citation type="submission" date="2021-04" db="EMBL/GenBank/DDBJ databases">
        <title>Genome seq and assembly of Streptomyces sp. RG38.</title>
        <authorList>
            <person name="Chhetri G."/>
        </authorList>
    </citation>
    <scope>NUCLEOTIDE SEQUENCE</scope>
    <source>
        <strain evidence="2">RG38</strain>
    </source>
</reference>
<dbReference type="AlphaFoldDB" id="A0A941B1P7"/>
<protein>
    <submittedName>
        <fullName evidence="2">Uncharacterized protein</fullName>
    </submittedName>
</protein>
<keyword evidence="3" id="KW-1185">Reference proteome</keyword>
<name>A0A941B1P7_9ACTN</name>
<sequence length="108" mass="11642">MHTMTTPSVPSPALPGGGYGPYNPYHSYEADTDGDFLLRPPHPVERVPCRIDPVDLRRLDLHALLTAAGIAPSPGDLEAIEQISRLPGNVHAALRRWLEQACEGPGLA</sequence>
<dbReference type="Proteomes" id="UP000677875">
    <property type="component" value="Unassembled WGS sequence"/>
</dbReference>
<dbReference type="EMBL" id="JAGPNL010000001">
    <property type="protein sequence ID" value="MBQ0826362.1"/>
    <property type="molecule type" value="Genomic_DNA"/>
</dbReference>
<feature type="region of interest" description="Disordered" evidence="1">
    <location>
        <begin position="1"/>
        <end position="39"/>
    </location>
</feature>